<dbReference type="Proteomes" id="UP000443582">
    <property type="component" value="Unassembled WGS sequence"/>
</dbReference>
<accession>A0ABY0ID96</accession>
<dbReference type="SUPFAM" id="SSF140663">
    <property type="entry name" value="TTHA0068-like"/>
    <property type="match status" value="1"/>
</dbReference>
<protein>
    <submittedName>
        <fullName evidence="1">DUF309 domain-containing protein</fullName>
    </submittedName>
</protein>
<comment type="caution">
    <text evidence="1">The sequence shown here is derived from an EMBL/GenBank/DDBJ whole genome shotgun (WGS) entry which is preliminary data.</text>
</comment>
<evidence type="ECO:0000313" key="1">
    <source>
        <dbReference type="EMBL" id="RZF20927.1"/>
    </source>
</evidence>
<sequence>MEFTGEPETNALKSSADFRNNSDYLYAIDLINHGYYWECHAYLESLWNEHNRTDDYAILFKAIIKIAAGLLKRDMGQESACATHLERCLELLDQLNYEEFCGIKLMELKVLVSHMLSKPLESRPDLIIKLRL</sequence>
<dbReference type="Pfam" id="PF03745">
    <property type="entry name" value="DUF309"/>
    <property type="match status" value="1"/>
</dbReference>
<name>A0ABY0ID96_9BACT</name>
<dbReference type="Gene3D" id="1.10.3450.10">
    <property type="entry name" value="TTHA0068-like"/>
    <property type="match status" value="1"/>
</dbReference>
<dbReference type="EMBL" id="QDKL01000003">
    <property type="protein sequence ID" value="RZF20927.1"/>
    <property type="molecule type" value="Genomic_DNA"/>
</dbReference>
<dbReference type="InterPro" id="IPR023203">
    <property type="entry name" value="TTHA0068_sf"/>
</dbReference>
<dbReference type="InterPro" id="IPR005500">
    <property type="entry name" value="DUF309"/>
</dbReference>
<dbReference type="RefSeq" id="WP_115363220.1">
    <property type="nucleotide sequence ID" value="NZ_QDKL01000003.1"/>
</dbReference>
<gene>
    <name evidence="1" type="ORF">DAY19_13155</name>
</gene>
<evidence type="ECO:0000313" key="2">
    <source>
        <dbReference type="Proteomes" id="UP000443582"/>
    </source>
</evidence>
<reference evidence="2" key="1">
    <citation type="journal article" date="2019" name="Int. J. Syst. Evol. Microbiol.">
        <title>Halobacteriovorax valvorus sp. nov., a novel prokaryotic predator isolated from coastal seawater of China.</title>
        <authorList>
            <person name="Chen M.-X."/>
        </authorList>
    </citation>
    <scope>NUCLEOTIDE SEQUENCE [LARGE SCALE GENOMIC DNA]</scope>
    <source>
        <strain evidence="2">BL9</strain>
    </source>
</reference>
<organism evidence="1 2">
    <name type="scientific">Halobacteriovorax vibrionivorans</name>
    <dbReference type="NCBI Taxonomy" id="2152716"/>
    <lineage>
        <taxon>Bacteria</taxon>
        <taxon>Pseudomonadati</taxon>
        <taxon>Bdellovibrionota</taxon>
        <taxon>Bacteriovoracia</taxon>
        <taxon>Bacteriovoracales</taxon>
        <taxon>Halobacteriovoraceae</taxon>
        <taxon>Halobacteriovorax</taxon>
    </lineage>
</organism>
<keyword evidence="2" id="KW-1185">Reference proteome</keyword>
<proteinExistence type="predicted"/>